<proteinExistence type="predicted"/>
<evidence type="ECO:0000313" key="4">
    <source>
        <dbReference type="Proteomes" id="UP000585317"/>
    </source>
</evidence>
<name>A0A7L4EE41_HIRRU</name>
<dbReference type="GO" id="GO:0005178">
    <property type="term" value="F:integrin binding"/>
    <property type="evidence" value="ECO:0007669"/>
    <property type="project" value="InterPro"/>
</dbReference>
<dbReference type="SUPFAM" id="SSF48726">
    <property type="entry name" value="Immunoglobulin"/>
    <property type="match status" value="1"/>
</dbReference>
<dbReference type="PANTHER" id="PTHR13771">
    <property type="entry name" value="INTERCELLULAR ADHESION MOLECULE"/>
    <property type="match status" value="1"/>
</dbReference>
<gene>
    <name evidence="3" type="primary">Icam1</name>
    <name evidence="3" type="ORF">HIRRUS_R16135</name>
</gene>
<dbReference type="InterPro" id="IPR047012">
    <property type="entry name" value="ICAM_VCAM"/>
</dbReference>
<comment type="caution">
    <text evidence="3">The sequence shown here is derived from an EMBL/GenBank/DDBJ whole genome shotgun (WGS) entry which is preliminary data.</text>
</comment>
<dbReference type="InterPro" id="IPR036179">
    <property type="entry name" value="Ig-like_dom_sf"/>
</dbReference>
<dbReference type="InterPro" id="IPR007110">
    <property type="entry name" value="Ig-like_dom"/>
</dbReference>
<evidence type="ECO:0000313" key="3">
    <source>
        <dbReference type="EMBL" id="NXW72758.1"/>
    </source>
</evidence>
<accession>A0A7L4EE41</accession>
<dbReference type="InterPro" id="IPR013783">
    <property type="entry name" value="Ig-like_fold"/>
</dbReference>
<feature type="domain" description="Ig-like" evidence="2">
    <location>
        <begin position="9"/>
        <end position="83"/>
    </location>
</feature>
<evidence type="ECO:0000259" key="2">
    <source>
        <dbReference type="PROSITE" id="PS50835"/>
    </source>
</evidence>
<feature type="region of interest" description="Disordered" evidence="1">
    <location>
        <begin position="1"/>
        <end position="22"/>
    </location>
</feature>
<feature type="non-terminal residue" evidence="3">
    <location>
        <position position="1"/>
    </location>
</feature>
<sequence>FPNFPSAKPRLDASGCPGEQNWTEGVSETLRCRARGRPQPEVGCSKDGNSLPVGIALPARRHHAGTYRCRAANALGAAERNVTVWVTRGEAGGTGDPGGGLWGSWAVFGVLEGLL</sequence>
<dbReference type="Proteomes" id="UP000585317">
    <property type="component" value="Unassembled WGS sequence"/>
</dbReference>
<dbReference type="FunFam" id="2.60.40.10:FF:000641">
    <property type="entry name" value="Intercellular adhesion molecule 1"/>
    <property type="match status" value="1"/>
</dbReference>
<protein>
    <submittedName>
        <fullName evidence="3">ICAM1 protein</fullName>
    </submittedName>
</protein>
<evidence type="ECO:0000256" key="1">
    <source>
        <dbReference type="SAM" id="MobiDB-lite"/>
    </source>
</evidence>
<dbReference type="AlphaFoldDB" id="A0A7L4EE41"/>
<organism evidence="3 4">
    <name type="scientific">Hirundo rustica</name>
    <name type="common">Barn swallow</name>
    <dbReference type="NCBI Taxonomy" id="43150"/>
    <lineage>
        <taxon>Eukaryota</taxon>
        <taxon>Metazoa</taxon>
        <taxon>Chordata</taxon>
        <taxon>Craniata</taxon>
        <taxon>Vertebrata</taxon>
        <taxon>Euteleostomi</taxon>
        <taxon>Archelosauria</taxon>
        <taxon>Archosauria</taxon>
        <taxon>Dinosauria</taxon>
        <taxon>Saurischia</taxon>
        <taxon>Theropoda</taxon>
        <taxon>Coelurosauria</taxon>
        <taxon>Aves</taxon>
        <taxon>Neognathae</taxon>
        <taxon>Neoaves</taxon>
        <taxon>Telluraves</taxon>
        <taxon>Australaves</taxon>
        <taxon>Passeriformes</taxon>
        <taxon>Sylvioidea</taxon>
        <taxon>Hirundinidae</taxon>
        <taxon>Hirundo</taxon>
    </lineage>
</organism>
<dbReference type="GO" id="GO:0005886">
    <property type="term" value="C:plasma membrane"/>
    <property type="evidence" value="ECO:0007669"/>
    <property type="project" value="TreeGrafter"/>
</dbReference>
<dbReference type="Gene3D" id="2.60.40.10">
    <property type="entry name" value="Immunoglobulins"/>
    <property type="match status" value="1"/>
</dbReference>
<dbReference type="GO" id="GO:0007155">
    <property type="term" value="P:cell adhesion"/>
    <property type="evidence" value="ECO:0007669"/>
    <property type="project" value="InterPro"/>
</dbReference>
<dbReference type="EMBL" id="VZZX01005080">
    <property type="protein sequence ID" value="NXW72758.1"/>
    <property type="molecule type" value="Genomic_DNA"/>
</dbReference>
<dbReference type="PROSITE" id="PS50835">
    <property type="entry name" value="IG_LIKE"/>
    <property type="match status" value="1"/>
</dbReference>
<feature type="non-terminal residue" evidence="3">
    <location>
        <position position="115"/>
    </location>
</feature>
<dbReference type="PANTHER" id="PTHR13771:SF9">
    <property type="entry name" value="INTERCELLULAR ADHESION MOLECULE 5"/>
    <property type="match status" value="1"/>
</dbReference>
<reference evidence="3 4" key="1">
    <citation type="submission" date="2019-09" db="EMBL/GenBank/DDBJ databases">
        <title>Bird 10,000 Genomes (B10K) Project - Family phase.</title>
        <authorList>
            <person name="Zhang G."/>
        </authorList>
    </citation>
    <scope>NUCLEOTIDE SEQUENCE [LARGE SCALE GENOMIC DNA]</scope>
    <source>
        <strain evidence="3">B10K-DU-001-67</strain>
        <tissue evidence="3">Muscle</tissue>
    </source>
</reference>